<evidence type="ECO:0000313" key="2">
    <source>
        <dbReference type="Proteomes" id="UP001386437"/>
    </source>
</evidence>
<name>A0ABU8IQE6_9BURK</name>
<organism evidence="1 2">
    <name type="scientific">Paraburkholderia bengalensis</name>
    <dbReference type="NCBI Taxonomy" id="2747562"/>
    <lineage>
        <taxon>Bacteria</taxon>
        <taxon>Pseudomonadati</taxon>
        <taxon>Pseudomonadota</taxon>
        <taxon>Betaproteobacteria</taxon>
        <taxon>Burkholderiales</taxon>
        <taxon>Burkholderiaceae</taxon>
        <taxon>Paraburkholderia</taxon>
    </lineage>
</organism>
<dbReference type="Proteomes" id="UP001386437">
    <property type="component" value="Unassembled WGS sequence"/>
</dbReference>
<evidence type="ECO:0000313" key="1">
    <source>
        <dbReference type="EMBL" id="MEI5997834.1"/>
    </source>
</evidence>
<sequence length="174" mass="18706">MARISARLGAWTEARVKARGKARVAAAASKAGDASAPAAVASIALAVALAGCAATPADKVPFKDVPAERIVRQGYTQPAAGKVAVDLRRERTDNVIVRFRDALVYVDGEQVADIMNGEHIVFWLTPGTHRIGVSTQFDPVVEINFIVTPDTRYSNRASVSFNDNHRILLNRVAN</sequence>
<comment type="caution">
    <text evidence="1">The sequence shown here is derived from an EMBL/GenBank/DDBJ whole genome shotgun (WGS) entry which is preliminary data.</text>
</comment>
<gene>
    <name evidence="1" type="ORF">H3V53_11665</name>
</gene>
<keyword evidence="2" id="KW-1185">Reference proteome</keyword>
<proteinExistence type="predicted"/>
<protein>
    <recommendedName>
        <fullName evidence="3">DUF2846 domain-containing protein</fullName>
    </recommendedName>
</protein>
<dbReference type="EMBL" id="JACFYJ010000014">
    <property type="protein sequence ID" value="MEI5997834.1"/>
    <property type="molecule type" value="Genomic_DNA"/>
</dbReference>
<evidence type="ECO:0008006" key="3">
    <source>
        <dbReference type="Google" id="ProtNLM"/>
    </source>
</evidence>
<accession>A0ABU8IQE6</accession>
<reference evidence="1 2" key="1">
    <citation type="journal article" date="2022" name="Arch. Microbiol.">
        <title>Paraburkholderia bengalensis sp. nov. isolated from roots of Oryza sativa, IR64.</title>
        <authorList>
            <person name="Nag P."/>
            <person name="Mondal N."/>
            <person name="Sarkar J."/>
            <person name="Das S."/>
        </authorList>
    </citation>
    <scope>NUCLEOTIDE SEQUENCE [LARGE SCALE GENOMIC DNA]</scope>
    <source>
        <strain evidence="1 2">IR64_4_BI</strain>
    </source>
</reference>